<feature type="compositionally biased region" description="Basic and acidic residues" evidence="1">
    <location>
        <begin position="38"/>
        <end position="52"/>
    </location>
</feature>
<evidence type="ECO:0000313" key="2">
    <source>
        <dbReference type="EMBL" id="GFY79583.1"/>
    </source>
</evidence>
<proteinExistence type="predicted"/>
<accession>A0A8X6YWB0</accession>
<comment type="caution">
    <text evidence="2">The sequence shown here is derived from an EMBL/GenBank/DDBJ whole genome shotgun (WGS) entry which is preliminary data.</text>
</comment>
<evidence type="ECO:0000256" key="1">
    <source>
        <dbReference type="SAM" id="MobiDB-lite"/>
    </source>
</evidence>
<gene>
    <name evidence="2" type="ORF">TNIN_212981</name>
</gene>
<evidence type="ECO:0000313" key="3">
    <source>
        <dbReference type="Proteomes" id="UP000886998"/>
    </source>
</evidence>
<dbReference type="EMBL" id="BMAV01023670">
    <property type="protein sequence ID" value="GFY79583.1"/>
    <property type="molecule type" value="Genomic_DNA"/>
</dbReference>
<dbReference type="AlphaFoldDB" id="A0A8X6YWB0"/>
<protein>
    <submittedName>
        <fullName evidence="2">Uncharacterized protein</fullName>
    </submittedName>
</protein>
<feature type="region of interest" description="Disordered" evidence="1">
    <location>
        <begin position="1"/>
        <end position="80"/>
    </location>
</feature>
<organism evidence="2 3">
    <name type="scientific">Trichonephila inaurata madagascariensis</name>
    <dbReference type="NCBI Taxonomy" id="2747483"/>
    <lineage>
        <taxon>Eukaryota</taxon>
        <taxon>Metazoa</taxon>
        <taxon>Ecdysozoa</taxon>
        <taxon>Arthropoda</taxon>
        <taxon>Chelicerata</taxon>
        <taxon>Arachnida</taxon>
        <taxon>Araneae</taxon>
        <taxon>Araneomorphae</taxon>
        <taxon>Entelegynae</taxon>
        <taxon>Araneoidea</taxon>
        <taxon>Nephilidae</taxon>
        <taxon>Trichonephila</taxon>
        <taxon>Trichonephila inaurata</taxon>
    </lineage>
</organism>
<reference evidence="2" key="1">
    <citation type="submission" date="2020-08" db="EMBL/GenBank/DDBJ databases">
        <title>Multicomponent nature underlies the extraordinary mechanical properties of spider dragline silk.</title>
        <authorList>
            <person name="Kono N."/>
            <person name="Nakamura H."/>
            <person name="Mori M."/>
            <person name="Yoshida Y."/>
            <person name="Ohtoshi R."/>
            <person name="Malay A.D."/>
            <person name="Moran D.A.P."/>
            <person name="Tomita M."/>
            <person name="Numata K."/>
            <person name="Arakawa K."/>
        </authorList>
    </citation>
    <scope>NUCLEOTIDE SEQUENCE</scope>
</reference>
<dbReference type="Proteomes" id="UP000886998">
    <property type="component" value="Unassembled WGS sequence"/>
</dbReference>
<name>A0A8X6YWB0_9ARAC</name>
<keyword evidence="3" id="KW-1185">Reference proteome</keyword>
<sequence length="101" mass="11701">MLSTSEYNLRQKKGSKVESQPANEKWIQQGDQFDPEETEKQHYSHYAEEQRRSSSKNTRSRRGQHCQEKTGGATSQKSHSLVVIVVQSVEKIAEHRDPFKK</sequence>